<organism evidence="1 2">
    <name type="scientific">Clostridium lentum</name>
    <dbReference type="NCBI Taxonomy" id="2763037"/>
    <lineage>
        <taxon>Bacteria</taxon>
        <taxon>Bacillati</taxon>
        <taxon>Bacillota</taxon>
        <taxon>Clostridia</taxon>
        <taxon>Eubacteriales</taxon>
        <taxon>Clostridiaceae</taxon>
        <taxon>Clostridium</taxon>
    </lineage>
</organism>
<dbReference type="InterPro" id="IPR019644">
    <property type="entry name" value="DUF2508"/>
</dbReference>
<proteinExistence type="predicted"/>
<accession>A0A8I0AAQ0</accession>
<dbReference type="RefSeq" id="WP_022211964.1">
    <property type="nucleotide sequence ID" value="NZ_JACOOQ010000021.1"/>
</dbReference>
<sequence length="83" mass="9901">MNKGKILNFILARYEYEDTLDDELLESIRETIEEMQIAQCMFNYVNDPKLIEAAIYREDAAKKKFEYLLSLAKEKQMNKKIDM</sequence>
<dbReference type="EMBL" id="JACOOQ010000021">
    <property type="protein sequence ID" value="MBC5640996.1"/>
    <property type="molecule type" value="Genomic_DNA"/>
</dbReference>
<reference evidence="1" key="1">
    <citation type="submission" date="2020-08" db="EMBL/GenBank/DDBJ databases">
        <title>Genome public.</title>
        <authorList>
            <person name="Liu C."/>
            <person name="Sun Q."/>
        </authorList>
    </citation>
    <scope>NUCLEOTIDE SEQUENCE</scope>
    <source>
        <strain evidence="1">NSJ-42</strain>
    </source>
</reference>
<dbReference type="AlphaFoldDB" id="A0A8I0AAQ0"/>
<evidence type="ECO:0000313" key="1">
    <source>
        <dbReference type="EMBL" id="MBC5640996.1"/>
    </source>
</evidence>
<dbReference type="Pfam" id="PF10704">
    <property type="entry name" value="DUF2508"/>
    <property type="match status" value="1"/>
</dbReference>
<dbReference type="Proteomes" id="UP000662088">
    <property type="component" value="Unassembled WGS sequence"/>
</dbReference>
<gene>
    <name evidence="1" type="ORF">H8R92_11335</name>
</gene>
<comment type="caution">
    <text evidence="1">The sequence shown here is derived from an EMBL/GenBank/DDBJ whole genome shotgun (WGS) entry which is preliminary data.</text>
</comment>
<name>A0A8I0AAQ0_9CLOT</name>
<evidence type="ECO:0000313" key="2">
    <source>
        <dbReference type="Proteomes" id="UP000662088"/>
    </source>
</evidence>
<keyword evidence="2" id="KW-1185">Reference proteome</keyword>
<protein>
    <submittedName>
        <fullName evidence="1">DUF2508 family protein</fullName>
    </submittedName>
</protein>